<proteinExistence type="predicted"/>
<dbReference type="AlphaFoldDB" id="A0A8H5CWN4"/>
<comment type="caution">
    <text evidence="1">The sequence shown here is derived from an EMBL/GenBank/DDBJ whole genome shotgun (WGS) entry which is preliminary data.</text>
</comment>
<dbReference type="Proteomes" id="UP000518752">
    <property type="component" value="Unassembled WGS sequence"/>
</dbReference>
<sequence length="145" mass="16242">MAPNPTMLEPSQGYGYKPSHWESIHIFISTGGDYVKRGNEGGGWFVVDGELVKLALYRASSRALPTSGVQLAAAAQQPLLSYGVLTFISVTMFDRGKIRGPKIVWNVVDCEEEEHLRLVSETCKLNNVWRGSEVRALEMVWKEER</sequence>
<evidence type="ECO:0000313" key="2">
    <source>
        <dbReference type="Proteomes" id="UP000518752"/>
    </source>
</evidence>
<reference evidence="1 2" key="1">
    <citation type="journal article" date="2020" name="ISME J.">
        <title>Uncovering the hidden diversity of litter-decomposition mechanisms in mushroom-forming fungi.</title>
        <authorList>
            <person name="Floudas D."/>
            <person name="Bentzer J."/>
            <person name="Ahren D."/>
            <person name="Johansson T."/>
            <person name="Persson P."/>
            <person name="Tunlid A."/>
        </authorList>
    </citation>
    <scope>NUCLEOTIDE SEQUENCE [LARGE SCALE GENOMIC DNA]</scope>
    <source>
        <strain evidence="1 2">CBS 406.79</strain>
    </source>
</reference>
<keyword evidence="2" id="KW-1185">Reference proteome</keyword>
<gene>
    <name evidence="1" type="ORF">D9757_014223</name>
</gene>
<dbReference type="EMBL" id="JAACJN010000309">
    <property type="protein sequence ID" value="KAF5349369.1"/>
    <property type="molecule type" value="Genomic_DNA"/>
</dbReference>
<name>A0A8H5CWN4_9AGAR</name>
<accession>A0A8H5CWN4</accession>
<organism evidence="1 2">
    <name type="scientific">Collybiopsis confluens</name>
    <dbReference type="NCBI Taxonomy" id="2823264"/>
    <lineage>
        <taxon>Eukaryota</taxon>
        <taxon>Fungi</taxon>
        <taxon>Dikarya</taxon>
        <taxon>Basidiomycota</taxon>
        <taxon>Agaricomycotina</taxon>
        <taxon>Agaricomycetes</taxon>
        <taxon>Agaricomycetidae</taxon>
        <taxon>Agaricales</taxon>
        <taxon>Marasmiineae</taxon>
        <taxon>Omphalotaceae</taxon>
        <taxon>Collybiopsis</taxon>
    </lineage>
</organism>
<evidence type="ECO:0000313" key="1">
    <source>
        <dbReference type="EMBL" id="KAF5349369.1"/>
    </source>
</evidence>
<protein>
    <submittedName>
        <fullName evidence="1">Uncharacterized protein</fullName>
    </submittedName>
</protein>